<dbReference type="GO" id="GO:0034475">
    <property type="term" value="P:U4 snRNA 3'-end processing"/>
    <property type="evidence" value="ECO:0007669"/>
    <property type="project" value="TreeGrafter"/>
</dbReference>
<organism evidence="8 9">
    <name type="scientific">Sungouiella intermedia</name>
    <dbReference type="NCBI Taxonomy" id="45354"/>
    <lineage>
        <taxon>Eukaryota</taxon>
        <taxon>Fungi</taxon>
        <taxon>Dikarya</taxon>
        <taxon>Ascomycota</taxon>
        <taxon>Saccharomycotina</taxon>
        <taxon>Pichiomycetes</taxon>
        <taxon>Metschnikowiaceae</taxon>
        <taxon>Sungouiella</taxon>
    </lineage>
</organism>
<comment type="similarity">
    <text evidence="3">Belongs to the RNase PH family.</text>
</comment>
<dbReference type="InterPro" id="IPR001247">
    <property type="entry name" value="ExoRNase_PH_dom1"/>
</dbReference>
<dbReference type="GO" id="GO:0034473">
    <property type="term" value="P:U1 snRNA 3'-end processing"/>
    <property type="evidence" value="ECO:0007669"/>
    <property type="project" value="TreeGrafter"/>
</dbReference>
<evidence type="ECO:0000256" key="4">
    <source>
        <dbReference type="ARBA" id="ARBA00022490"/>
    </source>
</evidence>
<dbReference type="EMBL" id="LT635769">
    <property type="protein sequence ID" value="SGZ58217.1"/>
    <property type="molecule type" value="Genomic_DNA"/>
</dbReference>
<dbReference type="GO" id="GO:0016075">
    <property type="term" value="P:rRNA catabolic process"/>
    <property type="evidence" value="ECO:0007669"/>
    <property type="project" value="TreeGrafter"/>
</dbReference>
<feature type="domain" description="Exoribonuclease phosphorolytic" evidence="7">
    <location>
        <begin position="30"/>
        <end position="153"/>
    </location>
</feature>
<evidence type="ECO:0000256" key="1">
    <source>
        <dbReference type="ARBA" id="ARBA00004496"/>
    </source>
</evidence>
<dbReference type="InterPro" id="IPR027408">
    <property type="entry name" value="PNPase/RNase_PH_dom_sf"/>
</dbReference>
<dbReference type="GO" id="GO:0071038">
    <property type="term" value="P:TRAMP-dependent tRNA surveillance pathway"/>
    <property type="evidence" value="ECO:0007669"/>
    <property type="project" value="TreeGrafter"/>
</dbReference>
<dbReference type="GO" id="GO:0071028">
    <property type="term" value="P:nuclear mRNA surveillance"/>
    <property type="evidence" value="ECO:0007669"/>
    <property type="project" value="TreeGrafter"/>
</dbReference>
<dbReference type="PANTHER" id="PTHR11097:SF8">
    <property type="entry name" value="EXOSOME COMPLEX COMPONENT RRP42"/>
    <property type="match status" value="1"/>
</dbReference>
<evidence type="ECO:0000259" key="7">
    <source>
        <dbReference type="Pfam" id="PF01138"/>
    </source>
</evidence>
<dbReference type="GO" id="GO:0000467">
    <property type="term" value="P:exonucleolytic trimming to generate mature 3'-end of 5.8S rRNA from tricistronic rRNA transcript (SSU-rRNA, 5.8S rRNA, LSU-rRNA)"/>
    <property type="evidence" value="ECO:0007669"/>
    <property type="project" value="UniProtKB-ARBA"/>
</dbReference>
<sequence>MILSPAERSYLYDSLVQSPPIRPDGRKEFQFRPVEATTAFLPSSNGSARIRMADGSECIVSVKSKVVMIAKEPNLIECDIDVSGFRDDSNYVSDLKFSMTDLFIKNFPTSHLHLTTKYAYKLFIDCIVVSHQSHPSTLLTLTAYLALKSTKLPLLISDVDDAEIEEQPTFSDDWDQALLLSKVFKMDHFQPPIFVTIGVVGNNLLMEPSSEEEQVLENGLLVAWYDNKVITPIFNMSLATNSNSTNFKGFNARILPKVVAMCKKYCGAVVKALDTLVEQDEEGAIF</sequence>
<evidence type="ECO:0000256" key="3">
    <source>
        <dbReference type="ARBA" id="ARBA00006678"/>
    </source>
</evidence>
<evidence type="ECO:0000313" key="9">
    <source>
        <dbReference type="Proteomes" id="UP000182259"/>
    </source>
</evidence>
<dbReference type="GO" id="GO:0071035">
    <property type="term" value="P:nuclear polyadenylation-dependent rRNA catabolic process"/>
    <property type="evidence" value="ECO:0007669"/>
    <property type="project" value="TreeGrafter"/>
</dbReference>
<dbReference type="GO" id="GO:0034476">
    <property type="term" value="P:U5 snRNA 3'-end processing"/>
    <property type="evidence" value="ECO:0007669"/>
    <property type="project" value="TreeGrafter"/>
</dbReference>
<protein>
    <recommendedName>
        <fullName evidence="6">Ribosomal RNA-processing protein 42</fullName>
    </recommendedName>
</protein>
<dbReference type="InterPro" id="IPR050590">
    <property type="entry name" value="Exosome_comp_Rrp42_subfam"/>
</dbReference>
<dbReference type="GO" id="GO:0000177">
    <property type="term" value="C:cytoplasmic exosome (RNase complex)"/>
    <property type="evidence" value="ECO:0007669"/>
    <property type="project" value="TreeGrafter"/>
</dbReference>
<dbReference type="SUPFAM" id="SSF54211">
    <property type="entry name" value="Ribosomal protein S5 domain 2-like"/>
    <property type="match status" value="1"/>
</dbReference>
<dbReference type="SUPFAM" id="SSF55666">
    <property type="entry name" value="Ribonuclease PH domain 2-like"/>
    <property type="match status" value="1"/>
</dbReference>
<keyword evidence="4" id="KW-0963">Cytoplasm</keyword>
<gene>
    <name evidence="8" type="ORF">SAMEA4029009_CIC11G00000005062</name>
</gene>
<evidence type="ECO:0000256" key="2">
    <source>
        <dbReference type="ARBA" id="ARBA00004604"/>
    </source>
</evidence>
<dbReference type="AlphaFoldDB" id="A0A1L0C3P5"/>
<dbReference type="Gene3D" id="3.30.230.70">
    <property type="entry name" value="GHMP Kinase, N-terminal domain"/>
    <property type="match status" value="1"/>
</dbReference>
<dbReference type="InterPro" id="IPR020568">
    <property type="entry name" value="Ribosomal_Su5_D2-typ_SF"/>
</dbReference>
<dbReference type="GO" id="GO:0005730">
    <property type="term" value="C:nucleolus"/>
    <property type="evidence" value="ECO:0007669"/>
    <property type="project" value="UniProtKB-SubCell"/>
</dbReference>
<dbReference type="Pfam" id="PF01138">
    <property type="entry name" value="RNase_PH"/>
    <property type="match status" value="1"/>
</dbReference>
<dbReference type="GO" id="GO:0035925">
    <property type="term" value="F:mRNA 3'-UTR AU-rich region binding"/>
    <property type="evidence" value="ECO:0007669"/>
    <property type="project" value="TreeGrafter"/>
</dbReference>
<evidence type="ECO:0000256" key="6">
    <source>
        <dbReference type="ARBA" id="ARBA00042523"/>
    </source>
</evidence>
<reference evidence="8 9" key="1">
    <citation type="submission" date="2016-10" db="EMBL/GenBank/DDBJ databases">
        <authorList>
            <person name="de Groot N.N."/>
        </authorList>
    </citation>
    <scope>NUCLEOTIDE SEQUENCE [LARGE SCALE GENOMIC DNA]</scope>
    <source>
        <strain evidence="8 9">PYCC 4715</strain>
    </source>
</reference>
<proteinExistence type="inferred from homology"/>
<evidence type="ECO:0000313" key="8">
    <source>
        <dbReference type="EMBL" id="SGZ58217.1"/>
    </source>
</evidence>
<name>A0A1L0C3P5_9ASCO</name>
<dbReference type="GO" id="GO:0000176">
    <property type="term" value="C:nuclear exosome (RNase complex)"/>
    <property type="evidence" value="ECO:0007669"/>
    <property type="project" value="UniProtKB-ARBA"/>
</dbReference>
<accession>A0A1L0C3P5</accession>
<dbReference type="PANTHER" id="PTHR11097">
    <property type="entry name" value="EXOSOME COMPLEX EXONUCLEASE RIBOSOMAL RNA PROCESSING PROTEIN"/>
    <property type="match status" value="1"/>
</dbReference>
<evidence type="ECO:0000256" key="5">
    <source>
        <dbReference type="ARBA" id="ARBA00022835"/>
    </source>
</evidence>
<dbReference type="InterPro" id="IPR036345">
    <property type="entry name" value="ExoRNase_PH_dom2_sf"/>
</dbReference>
<comment type="subcellular location">
    <subcellularLocation>
        <location evidence="1">Cytoplasm</location>
    </subcellularLocation>
    <subcellularLocation>
        <location evidence="2">Nucleus</location>
        <location evidence="2">Nucleolus</location>
    </subcellularLocation>
</comment>
<dbReference type="Proteomes" id="UP000182259">
    <property type="component" value="Chromosome VI"/>
</dbReference>
<keyword evidence="5" id="KW-0271">Exosome</keyword>